<dbReference type="GO" id="GO:0003723">
    <property type="term" value="F:RNA binding"/>
    <property type="evidence" value="ECO:0007669"/>
    <property type="project" value="InterPro"/>
</dbReference>
<dbReference type="eggNOG" id="KOG0838">
    <property type="taxonomic scope" value="Eukaryota"/>
</dbReference>
<name>H2YFV4_CIOSA</name>
<feature type="domain" description="RNA 2-O ribose methyltransferase substrate binding" evidence="7">
    <location>
        <begin position="65"/>
        <end position="146"/>
    </location>
</feature>
<evidence type="ECO:0000256" key="6">
    <source>
        <dbReference type="ARBA" id="ARBA00034881"/>
    </source>
</evidence>
<dbReference type="InterPro" id="IPR029064">
    <property type="entry name" value="Ribosomal_eL30-like_sf"/>
</dbReference>
<evidence type="ECO:0000313" key="9">
    <source>
        <dbReference type="Proteomes" id="UP000007875"/>
    </source>
</evidence>
<dbReference type="SUPFAM" id="SSF75217">
    <property type="entry name" value="alpha/beta knot"/>
    <property type="match status" value="1"/>
</dbReference>
<reference evidence="8" key="2">
    <citation type="submission" date="2025-08" db="UniProtKB">
        <authorList>
            <consortium name="Ensembl"/>
        </authorList>
    </citation>
    <scope>IDENTIFICATION</scope>
</reference>
<dbReference type="InterPro" id="IPR047182">
    <property type="entry name" value="MRM1"/>
</dbReference>
<dbReference type="Pfam" id="PF00588">
    <property type="entry name" value="SpoU_methylase"/>
    <property type="match status" value="1"/>
</dbReference>
<dbReference type="SMART" id="SM00967">
    <property type="entry name" value="SpoU_sub_bind"/>
    <property type="match status" value="1"/>
</dbReference>
<dbReference type="PANTHER" id="PTHR46103">
    <property type="entry name" value="RRNA METHYLTRANSFERASE 1, MITOCHONDRIAL"/>
    <property type="match status" value="1"/>
</dbReference>
<keyword evidence="9" id="KW-1185">Reference proteome</keyword>
<evidence type="ECO:0000256" key="2">
    <source>
        <dbReference type="ARBA" id="ARBA00022603"/>
    </source>
</evidence>
<proteinExistence type="predicted"/>
<organism evidence="8 9">
    <name type="scientific">Ciona savignyi</name>
    <name type="common">Pacific transparent sea squirt</name>
    <dbReference type="NCBI Taxonomy" id="51511"/>
    <lineage>
        <taxon>Eukaryota</taxon>
        <taxon>Metazoa</taxon>
        <taxon>Chordata</taxon>
        <taxon>Tunicata</taxon>
        <taxon>Ascidiacea</taxon>
        <taxon>Phlebobranchia</taxon>
        <taxon>Cionidae</taxon>
        <taxon>Ciona</taxon>
    </lineage>
</organism>
<evidence type="ECO:0000256" key="1">
    <source>
        <dbReference type="ARBA" id="ARBA00004173"/>
    </source>
</evidence>
<dbReference type="Gene3D" id="3.40.1280.10">
    <property type="match status" value="1"/>
</dbReference>
<dbReference type="InterPro" id="IPR029026">
    <property type="entry name" value="tRNA_m1G_MTases_N"/>
</dbReference>
<keyword evidence="3" id="KW-0808">Transferase</keyword>
<evidence type="ECO:0000259" key="7">
    <source>
        <dbReference type="SMART" id="SM00967"/>
    </source>
</evidence>
<dbReference type="InterPro" id="IPR029028">
    <property type="entry name" value="Alpha/beta_knot_MTases"/>
</dbReference>
<dbReference type="InterPro" id="IPR001537">
    <property type="entry name" value="SpoU_MeTrfase"/>
</dbReference>
<dbReference type="Gene3D" id="3.30.1330.30">
    <property type="match status" value="1"/>
</dbReference>
<dbReference type="PANTHER" id="PTHR46103:SF1">
    <property type="entry name" value="RRNA METHYLTRANSFERASE 1, MITOCHONDRIAL"/>
    <property type="match status" value="1"/>
</dbReference>
<dbReference type="Ensembl" id="ENSCSAVT00000004265.1">
    <property type="protein sequence ID" value="ENSCSAVP00000004202.1"/>
    <property type="gene ID" value="ENSCSAVG00000002478.1"/>
</dbReference>
<keyword evidence="5" id="KW-0496">Mitochondrion</keyword>
<dbReference type="GO" id="GO:0005739">
    <property type="term" value="C:mitochondrion"/>
    <property type="evidence" value="ECO:0007669"/>
    <property type="project" value="UniProtKB-SubCell"/>
</dbReference>
<reference evidence="9" key="1">
    <citation type="submission" date="2003-08" db="EMBL/GenBank/DDBJ databases">
        <authorList>
            <person name="Birren B."/>
            <person name="Nusbaum C."/>
            <person name="Abebe A."/>
            <person name="Abouelleil A."/>
            <person name="Adekoya E."/>
            <person name="Ait-zahra M."/>
            <person name="Allen N."/>
            <person name="Allen T."/>
            <person name="An P."/>
            <person name="Anderson M."/>
            <person name="Anderson S."/>
            <person name="Arachchi H."/>
            <person name="Armbruster J."/>
            <person name="Bachantsang P."/>
            <person name="Baldwin J."/>
            <person name="Barry A."/>
            <person name="Bayul T."/>
            <person name="Blitshsteyn B."/>
            <person name="Bloom T."/>
            <person name="Blye J."/>
            <person name="Boguslavskiy L."/>
            <person name="Borowsky M."/>
            <person name="Boukhgalter B."/>
            <person name="Brunache A."/>
            <person name="Butler J."/>
            <person name="Calixte N."/>
            <person name="Calvo S."/>
            <person name="Camarata J."/>
            <person name="Campo K."/>
            <person name="Chang J."/>
            <person name="Cheshatsang Y."/>
            <person name="Citroen M."/>
            <person name="Collymore A."/>
            <person name="Considine T."/>
            <person name="Cook A."/>
            <person name="Cooke P."/>
            <person name="Corum B."/>
            <person name="Cuomo C."/>
            <person name="David R."/>
            <person name="Dawoe T."/>
            <person name="Degray S."/>
            <person name="Dodge S."/>
            <person name="Dooley K."/>
            <person name="Dorje P."/>
            <person name="Dorjee K."/>
            <person name="Dorris L."/>
            <person name="Duffey N."/>
            <person name="Dupes A."/>
            <person name="Elkins T."/>
            <person name="Engels R."/>
            <person name="Erickson J."/>
            <person name="Farina A."/>
            <person name="Faro S."/>
            <person name="Ferreira P."/>
            <person name="Fischer H."/>
            <person name="Fitzgerald M."/>
            <person name="Foley K."/>
            <person name="Gage D."/>
            <person name="Galagan J."/>
            <person name="Gearin G."/>
            <person name="Gnerre S."/>
            <person name="Gnirke A."/>
            <person name="Goyette A."/>
            <person name="Graham J."/>
            <person name="Grandbois E."/>
            <person name="Gyaltsen K."/>
            <person name="Hafez N."/>
            <person name="Hagopian D."/>
            <person name="Hagos B."/>
            <person name="Hall J."/>
            <person name="Hatcher B."/>
            <person name="Heller A."/>
            <person name="Higgins H."/>
            <person name="Honan T."/>
            <person name="Horn A."/>
            <person name="Houde N."/>
            <person name="Hughes L."/>
            <person name="Hulme W."/>
            <person name="Husby E."/>
            <person name="Iliev I."/>
            <person name="Jaffe D."/>
            <person name="Jones C."/>
            <person name="Kamal M."/>
            <person name="Kamat A."/>
            <person name="Kamvysselis M."/>
            <person name="Karlsson E."/>
            <person name="Kells C."/>
            <person name="Kieu A."/>
            <person name="Kisner P."/>
            <person name="Kodira C."/>
            <person name="Kulbokas E."/>
            <person name="Labutti K."/>
            <person name="Lama D."/>
            <person name="Landers T."/>
            <person name="Leger J."/>
            <person name="Levine S."/>
            <person name="Lewis D."/>
            <person name="Lewis T."/>
            <person name="Lindblad-toh K."/>
            <person name="Liu X."/>
            <person name="Lokyitsang T."/>
            <person name="Lokyitsang Y."/>
            <person name="Lucien O."/>
            <person name="Lui A."/>
            <person name="Ma L.J."/>
            <person name="Mabbitt R."/>
            <person name="Macdonald J."/>
            <person name="Maclean C."/>
            <person name="Major J."/>
            <person name="Manning J."/>
            <person name="Marabella R."/>
            <person name="Maru K."/>
            <person name="Matthews C."/>
            <person name="Mauceli E."/>
            <person name="Mccarthy M."/>
            <person name="Mcdonough S."/>
            <person name="Mcghee T."/>
            <person name="Meldrim J."/>
            <person name="Meneus L."/>
            <person name="Mesirov J."/>
            <person name="Mihalev A."/>
            <person name="Mihova T."/>
            <person name="Mikkelsen T."/>
            <person name="Mlenga V."/>
            <person name="Moru K."/>
            <person name="Mozes J."/>
            <person name="Mulrain L."/>
            <person name="Munson G."/>
            <person name="Naylor J."/>
            <person name="Newes C."/>
            <person name="Nguyen C."/>
            <person name="Nguyen N."/>
            <person name="Nguyen T."/>
            <person name="Nicol R."/>
            <person name="Nielsen C."/>
            <person name="Nizzari M."/>
            <person name="Norbu C."/>
            <person name="Norbu N."/>
            <person name="O'donnell P."/>
            <person name="Okoawo O."/>
            <person name="O'leary S."/>
            <person name="Omotosho B."/>
            <person name="O'neill K."/>
            <person name="Osman S."/>
            <person name="Parker S."/>
            <person name="Perrin D."/>
            <person name="Phunkhang P."/>
            <person name="Piqani B."/>
            <person name="Purcell S."/>
            <person name="Rachupka T."/>
            <person name="Ramasamy U."/>
            <person name="Rameau R."/>
            <person name="Ray V."/>
            <person name="Raymond C."/>
            <person name="Retta R."/>
            <person name="Richardson S."/>
            <person name="Rise C."/>
            <person name="Rodriguez J."/>
            <person name="Rogers J."/>
            <person name="Rogov P."/>
            <person name="Rutman M."/>
            <person name="Schupbach R."/>
            <person name="Seaman C."/>
            <person name="Settipalli S."/>
            <person name="Sharpe T."/>
            <person name="Sheridan J."/>
            <person name="Sherpa N."/>
            <person name="Shi J."/>
            <person name="Smirnov S."/>
            <person name="Smith C."/>
            <person name="Sougnez C."/>
            <person name="Spencer B."/>
            <person name="Stalker J."/>
            <person name="Stange-thomann N."/>
            <person name="Stavropoulos S."/>
            <person name="Stetson K."/>
            <person name="Stone C."/>
            <person name="Stone S."/>
            <person name="Stubbs M."/>
            <person name="Talamas J."/>
            <person name="Tchuinga P."/>
            <person name="Tenzing P."/>
            <person name="Tesfaye S."/>
            <person name="Theodore J."/>
            <person name="Thoulutsang Y."/>
            <person name="Topham K."/>
            <person name="Towey S."/>
            <person name="Tsamla T."/>
            <person name="Tsomo N."/>
            <person name="Vallee D."/>
            <person name="Vassiliev H."/>
            <person name="Venkataraman V."/>
            <person name="Vinson J."/>
            <person name="Vo A."/>
            <person name="Wade C."/>
            <person name="Wang S."/>
            <person name="Wangchuk T."/>
            <person name="Wangdi T."/>
            <person name="Whittaker C."/>
            <person name="Wilkinson J."/>
            <person name="Wu Y."/>
            <person name="Wyman D."/>
            <person name="Yadav S."/>
            <person name="Yang S."/>
            <person name="Yang X."/>
            <person name="Yeager S."/>
            <person name="Yee E."/>
            <person name="Young G."/>
            <person name="Zainoun J."/>
            <person name="Zembeck L."/>
            <person name="Zimmer A."/>
            <person name="Zody M."/>
            <person name="Lander E."/>
        </authorList>
    </citation>
    <scope>NUCLEOTIDE SEQUENCE [LARGE SCALE GENOMIC DNA]</scope>
</reference>
<dbReference type="InterPro" id="IPR013123">
    <property type="entry name" value="SpoU_subst-bd"/>
</dbReference>
<dbReference type="STRING" id="51511.ENSCSAVP00000004202"/>
<evidence type="ECO:0000256" key="4">
    <source>
        <dbReference type="ARBA" id="ARBA00022946"/>
    </source>
</evidence>
<dbReference type="InParanoid" id="H2YFV4"/>
<sequence length="228" mass="25810">MSAAFTQTAFHSFVHNFIKRSFSNSNILYATKKMKQKKGFNTQDKHKGRHQKFNLKKTSEFGNEFLYGRSVCNLAILSSRRPIFKMFLNSKYEVQEPDDPRVQSSLKEAARRNIPIEFISAADMFDISSGHPHQGVCLEVGQLLPKPLCQDTMNQLLHHGPQCPLWVLLYDIIDPMNIGNILRTCHFLGVEVPIMTSQCAPISPTTSKASSGAVEVMQLYSTNRPTQF</sequence>
<dbReference type="GeneTree" id="ENSGT00390000018761"/>
<comment type="subcellular location">
    <subcellularLocation>
        <location evidence="1">Mitochondrion</location>
    </subcellularLocation>
</comment>
<dbReference type="AlphaFoldDB" id="H2YFV4"/>
<evidence type="ECO:0000256" key="5">
    <source>
        <dbReference type="ARBA" id="ARBA00023128"/>
    </source>
</evidence>
<dbReference type="SUPFAM" id="SSF55315">
    <property type="entry name" value="L30e-like"/>
    <property type="match status" value="1"/>
</dbReference>
<dbReference type="Proteomes" id="UP000007875">
    <property type="component" value="Unassembled WGS sequence"/>
</dbReference>
<evidence type="ECO:0000313" key="8">
    <source>
        <dbReference type="Ensembl" id="ENSCSAVP00000004202.1"/>
    </source>
</evidence>
<evidence type="ECO:0000256" key="3">
    <source>
        <dbReference type="ARBA" id="ARBA00022679"/>
    </source>
</evidence>
<dbReference type="GO" id="GO:0016435">
    <property type="term" value="F:rRNA (guanine) methyltransferase activity"/>
    <property type="evidence" value="ECO:0007669"/>
    <property type="project" value="TreeGrafter"/>
</dbReference>
<accession>H2YFV4</accession>
<keyword evidence="2" id="KW-0489">Methyltransferase</keyword>
<reference evidence="8" key="3">
    <citation type="submission" date="2025-09" db="UniProtKB">
        <authorList>
            <consortium name="Ensembl"/>
        </authorList>
    </citation>
    <scope>IDENTIFICATION</scope>
</reference>
<protein>
    <recommendedName>
        <fullName evidence="6">rRNA methyltransferase 1, mitochondrial</fullName>
    </recommendedName>
</protein>
<keyword evidence="4" id="KW-0809">Transit peptide</keyword>
<dbReference type="Pfam" id="PF08032">
    <property type="entry name" value="SpoU_sub_bind"/>
    <property type="match status" value="1"/>
</dbReference>
<dbReference type="HOGENOM" id="CLU_1217124_0_0_1"/>